<reference evidence="4 5" key="1">
    <citation type="submission" date="2024-06" db="EMBL/GenBank/DDBJ databases">
        <title>A chromosome-level genome assembly of beet webworm, Loxostege sticticalis.</title>
        <authorList>
            <person name="Zhang Y."/>
        </authorList>
    </citation>
    <scope>NUCLEOTIDE SEQUENCE [LARGE SCALE GENOMIC DNA]</scope>
    <source>
        <strain evidence="4">AQ026</strain>
        <tissue evidence="4">Whole body</tissue>
    </source>
</reference>
<dbReference type="EMBL" id="JBEUOH010000001">
    <property type="protein sequence ID" value="KAL0902361.1"/>
    <property type="molecule type" value="Genomic_DNA"/>
</dbReference>
<keyword evidence="1" id="KW-0862">Zinc</keyword>
<dbReference type="PROSITE" id="PS50158">
    <property type="entry name" value="ZF_CCHC"/>
    <property type="match status" value="1"/>
</dbReference>
<proteinExistence type="predicted"/>
<comment type="caution">
    <text evidence="4">The sequence shown here is derived from an EMBL/GenBank/DDBJ whole genome shotgun (WGS) entry which is preliminary data.</text>
</comment>
<sequence length="546" mass="59841">MDEPHDPGGTAVPPVSNYVTIPIATETSRVSNVVTINNGTETEGSQRDTDASESGKSNSQRKRAHKYKYCRHCNKKKRKNHTQKLSGSGDVSNSCCCESDNDQQPNIFIHKPVNFAVPNLPTSEPLAMNVTENTDPRPPSFVGRSLYEASDAAPFIIHVQKEQSSGGEGPNINPISFGLFLQKNRFKNIVQGSVKKIGRNRLVISFSNFEDANGFLSNPLLKQHSFKAFIPVSNVTRMGVVRGVPTDWTDDEVKENISVPIGCGAILKVRRFRRKVTSNGKSEFVPTETVVLTFDGQVLPKRVFLCFNSLPVDLYIFPTIQCFNCCRYGHVKSQCRSTPRCFRCGHGHSGEGCSVEENVTCCLCSGPHCATDKKCPEFARQKGIKETMAKNCLSYGEALKLHPPVSKSYADVLLTPPPASHSLSQQSGFSFSSHNNGKSYNKTIFLKPKSPPKLGKGYDRVAHNMLTKDYNAPLPENGCALINNDLNNTLANLPIKDLLIALMTSLSKSNIISLPSNAAIPNIDSQIETSQNGCEFSSAAVELSQH</sequence>
<protein>
    <recommendedName>
        <fullName evidence="3">CCHC-type domain-containing protein</fullName>
    </recommendedName>
</protein>
<organism evidence="4 5">
    <name type="scientific">Loxostege sticticalis</name>
    <name type="common">Beet webworm moth</name>
    <dbReference type="NCBI Taxonomy" id="481309"/>
    <lineage>
        <taxon>Eukaryota</taxon>
        <taxon>Metazoa</taxon>
        <taxon>Ecdysozoa</taxon>
        <taxon>Arthropoda</taxon>
        <taxon>Hexapoda</taxon>
        <taxon>Insecta</taxon>
        <taxon>Pterygota</taxon>
        <taxon>Neoptera</taxon>
        <taxon>Endopterygota</taxon>
        <taxon>Lepidoptera</taxon>
        <taxon>Glossata</taxon>
        <taxon>Ditrysia</taxon>
        <taxon>Pyraloidea</taxon>
        <taxon>Crambidae</taxon>
        <taxon>Pyraustinae</taxon>
        <taxon>Loxostege</taxon>
    </lineage>
</organism>
<dbReference type="InterPro" id="IPR001878">
    <property type="entry name" value="Znf_CCHC"/>
</dbReference>
<name>A0ABR3IMS8_LOXSC</name>
<evidence type="ECO:0000256" key="1">
    <source>
        <dbReference type="PROSITE-ProRule" id="PRU00047"/>
    </source>
</evidence>
<evidence type="ECO:0000313" key="5">
    <source>
        <dbReference type="Proteomes" id="UP001549920"/>
    </source>
</evidence>
<feature type="compositionally biased region" description="Polar residues" evidence="2">
    <location>
        <begin position="34"/>
        <end position="43"/>
    </location>
</feature>
<evidence type="ECO:0000259" key="3">
    <source>
        <dbReference type="PROSITE" id="PS50158"/>
    </source>
</evidence>
<evidence type="ECO:0000256" key="2">
    <source>
        <dbReference type="SAM" id="MobiDB-lite"/>
    </source>
</evidence>
<keyword evidence="5" id="KW-1185">Reference proteome</keyword>
<feature type="region of interest" description="Disordered" evidence="2">
    <location>
        <begin position="34"/>
        <end position="66"/>
    </location>
</feature>
<dbReference type="Proteomes" id="UP001549920">
    <property type="component" value="Unassembled WGS sequence"/>
</dbReference>
<feature type="domain" description="CCHC-type" evidence="3">
    <location>
        <begin position="322"/>
        <end position="337"/>
    </location>
</feature>
<gene>
    <name evidence="4" type="ORF">ABMA27_000252</name>
</gene>
<keyword evidence="1" id="KW-0479">Metal-binding</keyword>
<keyword evidence="1" id="KW-0863">Zinc-finger</keyword>
<evidence type="ECO:0000313" key="4">
    <source>
        <dbReference type="EMBL" id="KAL0902361.1"/>
    </source>
</evidence>
<accession>A0ABR3IMS8</accession>